<dbReference type="NCBIfam" id="TIGR03605">
    <property type="entry name" value="antibiot_sagB"/>
    <property type="match status" value="1"/>
</dbReference>
<gene>
    <name evidence="1" type="ORF">FDK22_05690</name>
</gene>
<sequence>MQIFHDKTEITLKNSFEQTSFIDWRTQPKNHKKYPDFFRRYKIDEFDELKFIKNFGKITDIKKYGKEEVSLRTNPSAGGLYPCEVYIQIRGVKGFLSGIYHYEPLENNLVLIHELSNDGLEYYLQKNQQYKFVTLISNVYFRSSWKYEKRAIRYLLLDTGHQIGSIYSALKLENIDCKLEFEFDRNLINESFGFEGFEFFQVAILSEFYKEKKIKPLREKLVNVSACDYQIRNSFIDSFINHLEHESFPFTMHFDFLEELEKKNLEEAINKRRSIRAFKEESITKNEFNLIIKDIFEYSNCFGIDIYIIVNNIKNLKSGIYKNVTLLEEGDFRELSKKLAFNQKLGGSSCFTLFFTSRLDSNYIQNYILCGFLAHIISIRTINLEISSSGIGAYFDDECKKTFNTQNNILYLQAIGK</sequence>
<proteinExistence type="predicted"/>
<dbReference type="Gene3D" id="3.40.109.10">
    <property type="entry name" value="NADH Oxidase"/>
    <property type="match status" value="2"/>
</dbReference>
<dbReference type="PANTHER" id="PTHR42741">
    <property type="entry name" value="NITROREDUCTASE FAMILY PROTEIN"/>
    <property type="match status" value="1"/>
</dbReference>
<dbReference type="InterPro" id="IPR000415">
    <property type="entry name" value="Nitroreductase-like"/>
</dbReference>
<dbReference type="PANTHER" id="PTHR42741:SF3">
    <property type="entry name" value="NITROREDUCTASE FAMILY PROTEIN"/>
    <property type="match status" value="1"/>
</dbReference>
<dbReference type="AlphaFoldDB" id="A0A5R8Y278"/>
<dbReference type="InterPro" id="IPR020051">
    <property type="entry name" value="SagB-type_dehydrogenase"/>
</dbReference>
<dbReference type="GO" id="GO:0016491">
    <property type="term" value="F:oxidoreductase activity"/>
    <property type="evidence" value="ECO:0007669"/>
    <property type="project" value="InterPro"/>
</dbReference>
<organism evidence="1 2">
    <name type="scientific">Arcobacter arenosus</name>
    <dbReference type="NCBI Taxonomy" id="2576037"/>
    <lineage>
        <taxon>Bacteria</taxon>
        <taxon>Pseudomonadati</taxon>
        <taxon>Campylobacterota</taxon>
        <taxon>Epsilonproteobacteria</taxon>
        <taxon>Campylobacterales</taxon>
        <taxon>Arcobacteraceae</taxon>
        <taxon>Arcobacter</taxon>
    </lineage>
</organism>
<accession>A0A5R8Y278</accession>
<dbReference type="SUPFAM" id="SSF55469">
    <property type="entry name" value="FMN-dependent nitroreductase-like"/>
    <property type="match status" value="1"/>
</dbReference>
<dbReference type="Proteomes" id="UP000308901">
    <property type="component" value="Unassembled WGS sequence"/>
</dbReference>
<comment type="caution">
    <text evidence="1">The sequence shown here is derived from an EMBL/GenBank/DDBJ whole genome shotgun (WGS) entry which is preliminary data.</text>
</comment>
<dbReference type="RefSeq" id="WP_138151946.1">
    <property type="nucleotide sequence ID" value="NZ_VANU01000002.1"/>
</dbReference>
<dbReference type="OrthoDB" id="9801593at2"/>
<evidence type="ECO:0000313" key="2">
    <source>
        <dbReference type="Proteomes" id="UP000308901"/>
    </source>
</evidence>
<protein>
    <submittedName>
        <fullName evidence="1">SagB/ThcOx family dehydrogenase</fullName>
    </submittedName>
</protein>
<reference evidence="1 2" key="1">
    <citation type="submission" date="2019-05" db="EMBL/GenBank/DDBJ databases">
        <title>Arcobacter sp. nov., isolated from sea sediment.</title>
        <authorList>
            <person name="Kim W."/>
        </authorList>
    </citation>
    <scope>NUCLEOTIDE SEQUENCE [LARGE SCALE GENOMIC DNA]</scope>
    <source>
        <strain evidence="1 2">CAU 1517</strain>
    </source>
</reference>
<dbReference type="CDD" id="cd02142">
    <property type="entry name" value="McbC_SagB-like_oxidoreductase"/>
    <property type="match status" value="1"/>
</dbReference>
<evidence type="ECO:0000313" key="1">
    <source>
        <dbReference type="EMBL" id="TLP39363.1"/>
    </source>
</evidence>
<name>A0A5R8Y278_9BACT</name>
<dbReference type="EMBL" id="VANU01000002">
    <property type="protein sequence ID" value="TLP39363.1"/>
    <property type="molecule type" value="Genomic_DNA"/>
</dbReference>
<keyword evidence="2" id="KW-1185">Reference proteome</keyword>